<feature type="region of interest" description="Disordered" evidence="1">
    <location>
        <begin position="1"/>
        <end position="87"/>
    </location>
</feature>
<gene>
    <name evidence="2" type="ORF">DS079_16375</name>
</gene>
<dbReference type="EMBL" id="QOCI01000019">
    <property type="protein sequence ID" value="RRR17059.1"/>
    <property type="molecule type" value="Genomic_DNA"/>
</dbReference>
<evidence type="ECO:0000256" key="1">
    <source>
        <dbReference type="SAM" id="MobiDB-lite"/>
    </source>
</evidence>
<evidence type="ECO:0000313" key="3">
    <source>
        <dbReference type="Proteomes" id="UP000274327"/>
    </source>
</evidence>
<reference evidence="2 3" key="1">
    <citation type="submission" date="2018-07" db="EMBL/GenBank/DDBJ databases">
        <title>Brachybacteriurn paraconglorneratum KCTC 9916.</title>
        <authorList>
            <person name="Li Y."/>
        </authorList>
    </citation>
    <scope>NUCLEOTIDE SEQUENCE [LARGE SCALE GENOMIC DNA]</scope>
    <source>
        <strain evidence="2 3">KCTC 9916</strain>
    </source>
</reference>
<organism evidence="2 3">
    <name type="scientific">Brachybacterium paraconglomeratum</name>
    <dbReference type="NCBI Taxonomy" id="173362"/>
    <lineage>
        <taxon>Bacteria</taxon>
        <taxon>Bacillati</taxon>
        <taxon>Actinomycetota</taxon>
        <taxon>Actinomycetes</taxon>
        <taxon>Micrococcales</taxon>
        <taxon>Dermabacteraceae</taxon>
        <taxon>Brachybacterium</taxon>
    </lineage>
</organism>
<dbReference type="RefSeq" id="WP_126988836.1">
    <property type="nucleotide sequence ID" value="NZ_ML133865.1"/>
</dbReference>
<name>A0A426SG86_9MICO</name>
<keyword evidence="3" id="KW-1185">Reference proteome</keyword>
<dbReference type="Proteomes" id="UP000274327">
    <property type="component" value="Unassembled WGS sequence"/>
</dbReference>
<comment type="caution">
    <text evidence="2">The sequence shown here is derived from an EMBL/GenBank/DDBJ whole genome shotgun (WGS) entry which is preliminary data.</text>
</comment>
<dbReference type="GeneID" id="78122592"/>
<feature type="compositionally biased region" description="Low complexity" evidence="1">
    <location>
        <begin position="34"/>
        <end position="48"/>
    </location>
</feature>
<evidence type="ECO:0000313" key="2">
    <source>
        <dbReference type="EMBL" id="RRR17059.1"/>
    </source>
</evidence>
<dbReference type="AlphaFoldDB" id="A0A426SG86"/>
<sequence>MSSTPLYHPDDDETNPHPEDQGISPQGGPEDPADAGASRSSQDAASSDTDLDELNDEGVGGTVGSKDTFEPEESDASRHAGGDSQQA</sequence>
<proteinExistence type="predicted"/>
<protein>
    <submittedName>
        <fullName evidence="2">Uncharacterized protein</fullName>
    </submittedName>
</protein>
<accession>A0A426SG86</accession>